<dbReference type="RefSeq" id="WP_269316315.1">
    <property type="nucleotide sequence ID" value="NZ_CP098251.1"/>
</dbReference>
<gene>
    <name evidence="1" type="ORF">NB646_04765</name>
</gene>
<evidence type="ECO:0000313" key="1">
    <source>
        <dbReference type="EMBL" id="WAV92032.1"/>
    </source>
</evidence>
<dbReference type="Proteomes" id="UP001164819">
    <property type="component" value="Chromosome"/>
</dbReference>
<reference evidence="1" key="1">
    <citation type="journal article" date="2022" name="Front. Microbiol.">
        <title>New perspectives on an old grouping: The genomic and phenotypic variability of Oxalobacter formigenes and the implications for calcium oxalate stone prevention.</title>
        <authorList>
            <person name="Chmiel J.A."/>
            <person name="Carr C."/>
            <person name="Stuivenberg G.A."/>
            <person name="Venema R."/>
            <person name="Chanyi R.M."/>
            <person name="Al K.F."/>
            <person name="Giguere D."/>
            <person name="Say H."/>
            <person name="Akouris P.P."/>
            <person name="Dominguez Romero S.A."/>
            <person name="Kwong A."/>
            <person name="Tai V."/>
            <person name="Koval S.F."/>
            <person name="Razvi H."/>
            <person name="Bjazevic J."/>
            <person name="Burton J.P."/>
        </authorList>
    </citation>
    <scope>NUCLEOTIDE SEQUENCE</scope>
    <source>
        <strain evidence="1">OxK</strain>
    </source>
</reference>
<protein>
    <submittedName>
        <fullName evidence="1">Uncharacterized protein</fullName>
    </submittedName>
</protein>
<organism evidence="1">
    <name type="scientific">Oxalobacter aliiformigenes</name>
    <dbReference type="NCBI Taxonomy" id="2946593"/>
    <lineage>
        <taxon>Bacteria</taxon>
        <taxon>Pseudomonadati</taxon>
        <taxon>Pseudomonadota</taxon>
        <taxon>Betaproteobacteria</taxon>
        <taxon>Burkholderiales</taxon>
        <taxon>Oxalobacteraceae</taxon>
        <taxon>Oxalobacter</taxon>
    </lineage>
</organism>
<dbReference type="EMBL" id="CP098251">
    <property type="protein sequence ID" value="WAV92032.1"/>
    <property type="molecule type" value="Genomic_DNA"/>
</dbReference>
<sequence length="274" mass="31270">MVLARNPERITDQQEIIRLGGSRLSPGITTPATGFRVGKFCLRCQKASGCEGWIPRIVLQEESDEGYNRSVNLVKGVYPTGQMYDSDAGGRTDWVRGGRNREIYMIIDQEVSQQSYRSEQEHCDDIRHACELTLKAMDRVVRDAMGRLAAEVRRLKSFQTKREAIRKAKGLLIECCPHDVLKRIVGETILADGTVTGTYEQKMADLYRNTAKKSQLRDSEGWHTFDVSDTEYRPWFSSCRGYDMGNHDYRKIALPLKIRRKETPPSTESLITLD</sequence>
<accession>A0A9E9LCT7</accession>
<dbReference type="AlphaFoldDB" id="A0A9E9LCT7"/>
<name>A0A9E9LCT7_9BURK</name>
<proteinExistence type="predicted"/>